<feature type="compositionally biased region" description="Low complexity" evidence="1">
    <location>
        <begin position="157"/>
        <end position="175"/>
    </location>
</feature>
<name>D6Y7P5_THEBD</name>
<proteinExistence type="predicted"/>
<keyword evidence="3" id="KW-1185">Reference proteome</keyword>
<feature type="compositionally biased region" description="Basic and acidic residues" evidence="1">
    <location>
        <begin position="266"/>
        <end position="284"/>
    </location>
</feature>
<feature type="compositionally biased region" description="Basic residues" evidence="1">
    <location>
        <begin position="237"/>
        <end position="251"/>
    </location>
</feature>
<feature type="compositionally biased region" description="Low complexity" evidence="1">
    <location>
        <begin position="123"/>
        <end position="138"/>
    </location>
</feature>
<evidence type="ECO:0000313" key="3">
    <source>
        <dbReference type="Proteomes" id="UP000006640"/>
    </source>
</evidence>
<accession>D6Y7P5</accession>
<protein>
    <submittedName>
        <fullName evidence="2">PE-PGRS family protein</fullName>
    </submittedName>
</protein>
<feature type="compositionally biased region" description="Basic residues" evidence="1">
    <location>
        <begin position="139"/>
        <end position="156"/>
    </location>
</feature>
<dbReference type="Proteomes" id="UP000006640">
    <property type="component" value="Chromosome"/>
</dbReference>
<dbReference type="EMBL" id="CP001874">
    <property type="protein sequence ID" value="ADG89756.1"/>
    <property type="molecule type" value="Genomic_DNA"/>
</dbReference>
<evidence type="ECO:0000313" key="2">
    <source>
        <dbReference type="EMBL" id="ADG89756.1"/>
    </source>
</evidence>
<sequence length="312" mass="32155">MIIARASRVFSRAAGTACPPCCRGCRRRRRPAGPAPPPARTTPRSRAGPQPSSGPGSPGRPGRRGDAGMRPSSLRGRSRSMPCCARGRCRGCARALACRRPCPVPPSGAPSAKVRGGRRRRGAACASAPSSPIGGRPTARGRGRHGHHAHPARSSRSRGAPPRRGAPGDARALLGGMPGATLARPDGPAADGAVPSARAPLARPDEPRAGPRAPAVAGLSPGATALTSSFPPDPGHSARRVRYASRKHARRGGLGGGPIRPGRKARIPDDRHAVHVPARNRERAITGAPADGTGYRVTGISPFAPFPRLWAD</sequence>
<dbReference type="KEGG" id="tbi:Tbis_3061"/>
<evidence type="ECO:0000256" key="1">
    <source>
        <dbReference type="SAM" id="MobiDB-lite"/>
    </source>
</evidence>
<feature type="compositionally biased region" description="Low complexity" evidence="1">
    <location>
        <begin position="41"/>
        <end position="55"/>
    </location>
</feature>
<reference evidence="2 3" key="1">
    <citation type="submission" date="2010-01" db="EMBL/GenBank/DDBJ databases">
        <title>The complete genome of Thermobispora bispora DSM 43833.</title>
        <authorList>
            <consortium name="US DOE Joint Genome Institute (JGI-PGF)"/>
            <person name="Lucas S."/>
            <person name="Copeland A."/>
            <person name="Lapidus A."/>
            <person name="Glavina del Rio T."/>
            <person name="Dalin E."/>
            <person name="Tice H."/>
            <person name="Bruce D."/>
            <person name="Goodwin L."/>
            <person name="Pitluck S."/>
            <person name="Kyrpides N."/>
            <person name="Mavromatis K."/>
            <person name="Ivanova N."/>
            <person name="Mikhailova N."/>
            <person name="Chertkov O."/>
            <person name="Brettin T."/>
            <person name="Detter J.C."/>
            <person name="Han C."/>
            <person name="Larimer F."/>
            <person name="Land M."/>
            <person name="Hauser L."/>
            <person name="Markowitz V."/>
            <person name="Cheng J.-F."/>
            <person name="Hugenholtz P."/>
            <person name="Woyke T."/>
            <person name="Wu D."/>
            <person name="Jando M."/>
            <person name="Schneider S."/>
            <person name="Klenk H.-P."/>
            <person name="Eisen J.A."/>
        </authorList>
    </citation>
    <scope>NUCLEOTIDE SEQUENCE [LARGE SCALE GENOMIC DNA]</scope>
    <source>
        <strain evidence="3">ATCC 19993 / DSM 43833 / CBS 139.67 / JCM 10125 / KCTC 9307 / NBRC 14880 / R51</strain>
    </source>
</reference>
<organism evidence="2 3">
    <name type="scientific">Thermobispora bispora (strain ATCC 19993 / DSM 43833 / CBS 139.67 / JCM 10125 / KCTC 9307 / NBRC 14880 / R51)</name>
    <dbReference type="NCBI Taxonomy" id="469371"/>
    <lineage>
        <taxon>Bacteria</taxon>
        <taxon>Bacillati</taxon>
        <taxon>Actinomycetota</taxon>
        <taxon>Actinomycetes</taxon>
        <taxon>Streptosporangiales</taxon>
        <taxon>Streptosporangiaceae</taxon>
        <taxon>Thermobispora</taxon>
    </lineage>
</organism>
<feature type="region of interest" description="Disordered" evidence="1">
    <location>
        <begin position="26"/>
        <end position="81"/>
    </location>
</feature>
<dbReference type="AlphaFoldDB" id="D6Y7P5"/>
<feature type="region of interest" description="Disordered" evidence="1">
    <location>
        <begin position="103"/>
        <end position="294"/>
    </location>
</feature>
<gene>
    <name evidence="2" type="ordered locus">Tbis_3061</name>
</gene>
<dbReference type="HOGENOM" id="CLU_891194_0_0_11"/>